<feature type="region of interest" description="Disordered" evidence="2">
    <location>
        <begin position="46"/>
        <end position="79"/>
    </location>
</feature>
<proteinExistence type="predicted"/>
<accession>A0AAD7W0A5</accession>
<evidence type="ECO:0000256" key="2">
    <source>
        <dbReference type="SAM" id="MobiDB-lite"/>
    </source>
</evidence>
<dbReference type="EMBL" id="JAINUG010000435">
    <property type="protein sequence ID" value="KAJ8371716.1"/>
    <property type="molecule type" value="Genomic_DNA"/>
</dbReference>
<evidence type="ECO:0000256" key="1">
    <source>
        <dbReference type="SAM" id="Coils"/>
    </source>
</evidence>
<sequence length="661" mass="74333">MLTKLKELKETAQKAEYEEESDDEVTPDDTIVSSYNTAKRIRMELQDQHKAEKQALKAAREARSSSASGSQQMPGSETEYPSMQLEISYLEASRRVSCNLYNHLAWLITDASPEVGDDGRVKVSPKQHEQVLNLAQDVCQTVAGIPTPKHIGTALHILKETRSKATVTLLNRFGNCISYQDAQRYITTMAKSVDEQTEPLDHLSILWHLVHICPTVLLEDLKPSCTAPTWSSFQAFIIPDATPATVISYGPFFPKSPMDPDVVEQSVQYCMDVSRKQGQEFTIITCDQAIYEVVLGLQKKNPQKYAKLILCMGGFHIAQHFLKAIGHLMQTSVIKDIMVEADVHLCGTANKIISGKDYYAMLRAHTIVHAAMFALHWEVFTKWLITEEKDLECISVLAINVQLLLDALSEKDVEKASSACADATDQLKELSRLMAEFDEVCTSPTTKLWLMYMDMVMILKRFIHAERAGLWEEHLTEVEKMLPYLVAAGHYKYVSCLPHYLEAIRSLPTLAPNIHREFKDGKFTICQTEGRVNGVWTDMALEKTYNRDAKTKLFTGISQQPAAMEKYLRALPVLTAVSEQTKAMVHLDMDDTKHHEDSNSQGTKEAESVRKITDVINNQMINPFSCEEQELMNISTGHKSASADLVNAREKGLEALVAVRK</sequence>
<keyword evidence="1" id="KW-0175">Coiled coil</keyword>
<dbReference type="Proteomes" id="UP001221898">
    <property type="component" value="Unassembled WGS sequence"/>
</dbReference>
<evidence type="ECO:0000313" key="4">
    <source>
        <dbReference type="Proteomes" id="UP001221898"/>
    </source>
</evidence>
<dbReference type="PANTHER" id="PTHR47018">
    <property type="entry name" value="CXC DOMAIN-CONTAINING PROTEIN-RELATED"/>
    <property type="match status" value="1"/>
</dbReference>
<name>A0AAD7W0A5_9TELE</name>
<feature type="compositionally biased region" description="Basic and acidic residues" evidence="2">
    <location>
        <begin position="1"/>
        <end position="16"/>
    </location>
</feature>
<dbReference type="PANTHER" id="PTHR47018:SF1">
    <property type="entry name" value="TESMIN_TSO1-LIKE CXC DOMAIN-CONTAINING PROTEIN"/>
    <property type="match status" value="1"/>
</dbReference>
<feature type="region of interest" description="Disordered" evidence="2">
    <location>
        <begin position="1"/>
        <end position="30"/>
    </location>
</feature>
<reference evidence="3" key="1">
    <citation type="journal article" date="2023" name="Science">
        <title>Genome structures resolve the early diversification of teleost fishes.</title>
        <authorList>
            <person name="Parey E."/>
            <person name="Louis A."/>
            <person name="Montfort J."/>
            <person name="Bouchez O."/>
            <person name="Roques C."/>
            <person name="Iampietro C."/>
            <person name="Lluch J."/>
            <person name="Castinel A."/>
            <person name="Donnadieu C."/>
            <person name="Desvignes T."/>
            <person name="Floi Bucao C."/>
            <person name="Jouanno E."/>
            <person name="Wen M."/>
            <person name="Mejri S."/>
            <person name="Dirks R."/>
            <person name="Jansen H."/>
            <person name="Henkel C."/>
            <person name="Chen W.J."/>
            <person name="Zahm M."/>
            <person name="Cabau C."/>
            <person name="Klopp C."/>
            <person name="Thompson A.W."/>
            <person name="Robinson-Rechavi M."/>
            <person name="Braasch I."/>
            <person name="Lecointre G."/>
            <person name="Bobe J."/>
            <person name="Postlethwait J.H."/>
            <person name="Berthelot C."/>
            <person name="Roest Crollius H."/>
            <person name="Guiguen Y."/>
        </authorList>
    </citation>
    <scope>NUCLEOTIDE SEQUENCE</scope>
    <source>
        <strain evidence="3">NC1722</strain>
    </source>
</reference>
<protein>
    <submittedName>
        <fullName evidence="3">Uncharacterized protein</fullName>
    </submittedName>
</protein>
<gene>
    <name evidence="3" type="ORF">AAFF_G00302930</name>
</gene>
<feature type="compositionally biased region" description="Acidic residues" evidence="2">
    <location>
        <begin position="17"/>
        <end position="27"/>
    </location>
</feature>
<evidence type="ECO:0000313" key="3">
    <source>
        <dbReference type="EMBL" id="KAJ8371716.1"/>
    </source>
</evidence>
<feature type="compositionally biased region" description="Basic and acidic residues" evidence="2">
    <location>
        <begin position="46"/>
        <end position="63"/>
    </location>
</feature>
<feature type="coiled-coil region" evidence="1">
    <location>
        <begin position="413"/>
        <end position="440"/>
    </location>
</feature>
<keyword evidence="4" id="KW-1185">Reference proteome</keyword>
<organism evidence="3 4">
    <name type="scientific">Aldrovandia affinis</name>
    <dbReference type="NCBI Taxonomy" id="143900"/>
    <lineage>
        <taxon>Eukaryota</taxon>
        <taxon>Metazoa</taxon>
        <taxon>Chordata</taxon>
        <taxon>Craniata</taxon>
        <taxon>Vertebrata</taxon>
        <taxon>Euteleostomi</taxon>
        <taxon>Actinopterygii</taxon>
        <taxon>Neopterygii</taxon>
        <taxon>Teleostei</taxon>
        <taxon>Notacanthiformes</taxon>
        <taxon>Halosauridae</taxon>
        <taxon>Aldrovandia</taxon>
    </lineage>
</organism>
<dbReference type="AlphaFoldDB" id="A0AAD7W0A5"/>
<comment type="caution">
    <text evidence="3">The sequence shown here is derived from an EMBL/GenBank/DDBJ whole genome shotgun (WGS) entry which is preliminary data.</text>
</comment>